<reference evidence="9" key="1">
    <citation type="submission" date="2006-08" db="EMBL/GenBank/DDBJ databases">
        <title>trwE of Bartonella spp.</title>
        <authorList>
            <person name="Shimura N."/>
            <person name="Kabeya H."/>
            <person name="Maruyama S."/>
        </authorList>
    </citation>
    <scope>NUCLEOTIDE SEQUENCE</scope>
    <source>
        <strain evidence="9">V2</strain>
    </source>
</reference>
<evidence type="ECO:0000256" key="4">
    <source>
        <dbReference type="ARBA" id="ARBA00022692"/>
    </source>
</evidence>
<organism evidence="9">
    <name type="scientific">Bartonella grahamii</name>
    <dbReference type="NCBI Taxonomy" id="33045"/>
    <lineage>
        <taxon>Bacteria</taxon>
        <taxon>Pseudomonadati</taxon>
        <taxon>Pseudomonadota</taxon>
        <taxon>Alphaproteobacteria</taxon>
        <taxon>Hyphomicrobiales</taxon>
        <taxon>Bartonellaceae</taxon>
        <taxon>Bartonella</taxon>
    </lineage>
</organism>
<feature type="transmembrane region" description="Helical" evidence="8">
    <location>
        <begin position="64"/>
        <end position="85"/>
    </location>
</feature>
<evidence type="ECO:0000256" key="5">
    <source>
        <dbReference type="ARBA" id="ARBA00022989"/>
    </source>
</evidence>
<dbReference type="Pfam" id="PF03743">
    <property type="entry name" value="TrbI"/>
    <property type="match status" value="1"/>
</dbReference>
<comment type="similarity">
    <text evidence="2">Belongs to the TrbI/VirB10 family.</text>
</comment>
<dbReference type="CDD" id="cd16429">
    <property type="entry name" value="VirB10"/>
    <property type="match status" value="1"/>
</dbReference>
<proteinExistence type="inferred from homology"/>
<dbReference type="InterPro" id="IPR047695">
    <property type="entry name" value="T4SS_VirB10/PtlG"/>
</dbReference>
<keyword evidence="4 8" id="KW-0812">Transmembrane</keyword>
<dbReference type="AlphaFoldDB" id="Q0WXF7"/>
<accession>Q0WXF7</accession>
<evidence type="ECO:0000256" key="1">
    <source>
        <dbReference type="ARBA" id="ARBA00004162"/>
    </source>
</evidence>
<protein>
    <submittedName>
        <fullName evidence="9">TrwE</fullName>
    </submittedName>
</protein>
<dbReference type="GO" id="GO:0005886">
    <property type="term" value="C:plasma membrane"/>
    <property type="evidence" value="ECO:0007669"/>
    <property type="project" value="UniProtKB-SubCell"/>
</dbReference>
<evidence type="ECO:0000256" key="8">
    <source>
        <dbReference type="SAM" id="Phobius"/>
    </source>
</evidence>
<dbReference type="Gene3D" id="2.40.128.260">
    <property type="entry name" value="Type IV secretion system, VirB10/TraB/TrbI"/>
    <property type="match status" value="2"/>
</dbReference>
<keyword evidence="6 8" id="KW-0472">Membrane</keyword>
<evidence type="ECO:0000256" key="6">
    <source>
        <dbReference type="ARBA" id="ARBA00023136"/>
    </source>
</evidence>
<dbReference type="InterPro" id="IPR005498">
    <property type="entry name" value="T4SS_VirB10/TraB/TrbI"/>
</dbReference>
<comment type="subcellular location">
    <subcellularLocation>
        <location evidence="1">Cell membrane</location>
        <topology evidence="1">Single-pass membrane protein</topology>
    </subcellularLocation>
</comment>
<evidence type="ECO:0000313" key="9">
    <source>
        <dbReference type="EMBL" id="BAF02605.1"/>
    </source>
</evidence>
<sequence length="405" mass="44710">MAAGFQWYTKHNRDSIFGGLMFDNKEGEGKGTKLDNVEQKHIEGTYGGSELGSERRPTIPGTRALLVVGLIVIVTIPIALTWKAFKMRNTVEVEEENPQQIVQQIIPNYVPRIIEEPKTVEEAEKPAQIEDSNLDIPPALSKLLQTAIPPHMLQDSEELARKRMLSSSLNNGGSEGSTDTNNKASNKDRGSGVLFDNLQPVRLGQSHAVQLRNRDFLITQGTQIDCTLETKIITSQPGMTTCHLTRDIYSTSGRVVLLDRGSKVVGFYQSGIQQGQTRVFVQWSRIETPSGVVVNLDSPGTGPLGEAGIGGWVDRRFWERFGSAIMVSIIGDLGEWVKGKVSKISKENKENSQNKGAQNAESIAIDVLQNSINITPTLYKNQGERVNIFVARDLDFSDVYSLVTR</sequence>
<evidence type="ECO:0000256" key="7">
    <source>
        <dbReference type="SAM" id="MobiDB-lite"/>
    </source>
</evidence>
<name>Q0WXF7_BARGR</name>
<feature type="region of interest" description="Disordered" evidence="7">
    <location>
        <begin position="167"/>
        <end position="191"/>
    </location>
</feature>
<evidence type="ECO:0000256" key="2">
    <source>
        <dbReference type="ARBA" id="ARBA00010265"/>
    </source>
</evidence>
<keyword evidence="3" id="KW-1003">Cell membrane</keyword>
<keyword evidence="5 8" id="KW-1133">Transmembrane helix</keyword>
<gene>
    <name evidence="9" type="primary">trwE</name>
</gene>
<dbReference type="NCBIfam" id="NF038091">
    <property type="entry name" value="T4SS_VirB10"/>
    <property type="match status" value="1"/>
</dbReference>
<dbReference type="InterPro" id="IPR042217">
    <property type="entry name" value="T4SS_VirB10/TrbI"/>
</dbReference>
<dbReference type="EMBL" id="AB267666">
    <property type="protein sequence ID" value="BAF02605.1"/>
    <property type="molecule type" value="Genomic_DNA"/>
</dbReference>
<evidence type="ECO:0000256" key="3">
    <source>
        <dbReference type="ARBA" id="ARBA00022475"/>
    </source>
</evidence>